<evidence type="ECO:0000256" key="1">
    <source>
        <dbReference type="SAM" id="Coils"/>
    </source>
</evidence>
<comment type="caution">
    <text evidence="3">The sequence shown here is derived from an EMBL/GenBank/DDBJ whole genome shotgun (WGS) entry which is preliminary data.</text>
</comment>
<proteinExistence type="predicted"/>
<name>A0A8H6WZ07_9AGAR</name>
<sequence>MVVSSHSRIVETSSPSPHQTPFEDLFHERAAMEKTLRDLQAWISATATELETMRVQLDERRSESLREQVEVWRRIVDTSEFAVFRKDIIEKDESISRCLHAYNDIIFDVKRIPSMHRPLIMQSLHMKTLKDNQVDSIIKLFNKLPNNKPSLKLARDAAVKILAPKERKLCEILINALGEGYIERNDTPPDISTALKRMATIEDMSPELYQVLEAFMREGPCRMRREGEKGKPKAELKLFAAAGAYRSVEVMREELEGDKIKLAGLEKRLAKEEEAKKAKSGSASSFCCF</sequence>
<dbReference type="EMBL" id="JACAZH010000060">
    <property type="protein sequence ID" value="KAF7331177.1"/>
    <property type="molecule type" value="Genomic_DNA"/>
</dbReference>
<protein>
    <submittedName>
        <fullName evidence="3">Uncharacterized protein</fullName>
    </submittedName>
</protein>
<dbReference type="AlphaFoldDB" id="A0A8H6WZ07"/>
<feature type="coiled-coil region" evidence="1">
    <location>
        <begin position="248"/>
        <end position="275"/>
    </location>
</feature>
<gene>
    <name evidence="3" type="ORF">MSAN_02436300</name>
</gene>
<evidence type="ECO:0000313" key="3">
    <source>
        <dbReference type="EMBL" id="KAF7331177.1"/>
    </source>
</evidence>
<keyword evidence="4" id="KW-1185">Reference proteome</keyword>
<organism evidence="3 4">
    <name type="scientific">Mycena sanguinolenta</name>
    <dbReference type="NCBI Taxonomy" id="230812"/>
    <lineage>
        <taxon>Eukaryota</taxon>
        <taxon>Fungi</taxon>
        <taxon>Dikarya</taxon>
        <taxon>Basidiomycota</taxon>
        <taxon>Agaricomycotina</taxon>
        <taxon>Agaricomycetes</taxon>
        <taxon>Agaricomycetidae</taxon>
        <taxon>Agaricales</taxon>
        <taxon>Marasmiineae</taxon>
        <taxon>Mycenaceae</taxon>
        <taxon>Mycena</taxon>
    </lineage>
</organism>
<dbReference type="Proteomes" id="UP000623467">
    <property type="component" value="Unassembled WGS sequence"/>
</dbReference>
<feature type="region of interest" description="Disordered" evidence="2">
    <location>
        <begin position="1"/>
        <end position="22"/>
    </location>
</feature>
<reference evidence="3" key="1">
    <citation type="submission" date="2020-05" db="EMBL/GenBank/DDBJ databases">
        <title>Mycena genomes resolve the evolution of fungal bioluminescence.</title>
        <authorList>
            <person name="Tsai I.J."/>
        </authorList>
    </citation>
    <scope>NUCLEOTIDE SEQUENCE</scope>
    <source>
        <strain evidence="3">160909Yilan</strain>
    </source>
</reference>
<keyword evidence="1" id="KW-0175">Coiled coil</keyword>
<accession>A0A8H6WZ07</accession>
<evidence type="ECO:0000313" key="4">
    <source>
        <dbReference type="Proteomes" id="UP000623467"/>
    </source>
</evidence>
<evidence type="ECO:0000256" key="2">
    <source>
        <dbReference type="SAM" id="MobiDB-lite"/>
    </source>
</evidence>
<dbReference type="OrthoDB" id="2980164at2759"/>
<feature type="compositionally biased region" description="Polar residues" evidence="2">
    <location>
        <begin position="1"/>
        <end position="19"/>
    </location>
</feature>